<sequence>MSFMQIVFLFDLNAFNDELVKSMEELQRKLLCLRLSCLRILTHYSAAASNLKWGFKFFDSQGSLTQTMCNFSFPNVSLENFETLENEICLKYQRHVSYREALALSTERNETSSSDWNFFCNGAETQRTSIKILHLALTQILYEYQWKDSIDMFSPSTRKHVHKNTKKRNMFFLISKCPSSEEEFHRYFGIKYASVKSQNVAQLLLSQSLEEKFLGKASILWVWLNTSENRSFFENAEHDILTTMSDSLRSLQCALIPLSVLSKPNSIMKLEKRQRTLYSGLSSFDILYNTLIPFSASIFQSISYPFYAIRKETSEESQLCFAENTLKVSMIVTEIPLQWNEKEERSHQKQSLSRRDSAKLLKEKKDTVNTPNSWKKFTVHFVVSRQVHLKPCSILLCLPFVSAKLYNYNSFKRLIKSLFLEDVNLFVVCESASGLISPGIFTPLSETSAVISILNPNISFFNPSFDTSKALSIFNISEIKQKLEMETEIFDLNKNNSKKYFEELMEKSNKVFKPFEVECLETWFGPTSSICNVLSKTQDQLTCNSEIEAFHDKLRLTNKLKRKYKKKKVEDIQKEIQETEVCTETSKYQEDFEVLYKDLAYDQIIALLTETYTTTVKSNGCVLHSARKIVKVASSFFMKQSIIKYEENMKNFMTEYFYLNGRKLIEKYGMDQDEEIATKAINECKMQTYLALEMEILFPSTGESNCINCITSMLGIMSFYSGATYLVKFLQEDLLENYGNKLYNLLVEIGEELCISLNTDDDSPVGPSDAFSPSSGFDIVSSISSIQSTLSSSNASNKSDGRKLIRKRSDISELNKCRQILLPVKSPKKKKNKNNSTESIPIRYSPRIASKRRRDKTRSIADDSKNVRRNLFPRDKKLQTPRISKVLTGTPSKKKKLRTPKSHHVLKTNFVPNTPSHKQNLSALQRRKSQMGFDDENCEIAESPTVSKSAKDKNCFGLLQKLKDYSLPSTSSAPQITENNKVQNDLNYSSLQYTPDSKKRLSLKLFSKLLASPTARFGLKKCSKRLFDQVAPQAYSSPNKRTKLCDQTDSIKNEHSDSFSESENYTKHHKSP</sequence>
<evidence type="ECO:0008006" key="6">
    <source>
        <dbReference type="Google" id="ProtNLM"/>
    </source>
</evidence>
<dbReference type="GO" id="GO:0006260">
    <property type="term" value="P:DNA replication"/>
    <property type="evidence" value="ECO:0007669"/>
    <property type="project" value="InterPro"/>
</dbReference>
<dbReference type="PANTHER" id="PTHR21556:SF2">
    <property type="entry name" value="TRESLIN"/>
    <property type="match status" value="1"/>
</dbReference>
<keyword evidence="5" id="KW-1185">Reference proteome</keyword>
<protein>
    <recommendedName>
        <fullName evidence="6">Treslin</fullName>
    </recommendedName>
</protein>
<feature type="region of interest" description="Disordered" evidence="1">
    <location>
        <begin position="1035"/>
        <end position="1072"/>
    </location>
</feature>
<accession>A0A8X6TAS5</accession>
<feature type="compositionally biased region" description="Basic and acidic residues" evidence="1">
    <location>
        <begin position="1043"/>
        <end position="1058"/>
    </location>
</feature>
<dbReference type="GO" id="GO:0030174">
    <property type="term" value="P:regulation of DNA-templated DNA replication initiation"/>
    <property type="evidence" value="ECO:0007669"/>
    <property type="project" value="TreeGrafter"/>
</dbReference>
<dbReference type="InterPro" id="IPR053919">
    <property type="entry name" value="Treslin_N"/>
</dbReference>
<dbReference type="EMBL" id="BMAW01005425">
    <property type="protein sequence ID" value="GFS94048.1"/>
    <property type="molecule type" value="Genomic_DNA"/>
</dbReference>
<comment type="caution">
    <text evidence="4">The sequence shown here is derived from an EMBL/GenBank/DDBJ whole genome shotgun (WGS) entry which is preliminary data.</text>
</comment>
<dbReference type="InterPro" id="IPR053920">
    <property type="entry name" value="Treslin_STD"/>
</dbReference>
<feature type="region of interest" description="Disordered" evidence="1">
    <location>
        <begin position="822"/>
        <end position="871"/>
    </location>
</feature>
<feature type="domain" description="Treslin N-terminal" evidence="2">
    <location>
        <begin position="32"/>
        <end position="216"/>
    </location>
</feature>
<dbReference type="AlphaFoldDB" id="A0A8X6TAS5"/>
<feature type="domain" description="Treslin STD" evidence="3">
    <location>
        <begin position="604"/>
        <end position="751"/>
    </location>
</feature>
<evidence type="ECO:0000259" key="3">
    <source>
        <dbReference type="Pfam" id="PF21855"/>
    </source>
</evidence>
<reference evidence="4" key="1">
    <citation type="submission" date="2020-08" db="EMBL/GenBank/DDBJ databases">
        <title>Multicomponent nature underlies the extraordinary mechanical properties of spider dragline silk.</title>
        <authorList>
            <person name="Kono N."/>
            <person name="Nakamura H."/>
            <person name="Mori M."/>
            <person name="Yoshida Y."/>
            <person name="Ohtoshi R."/>
            <person name="Malay A.D."/>
            <person name="Moran D.A.P."/>
            <person name="Tomita M."/>
            <person name="Numata K."/>
            <person name="Arakawa K."/>
        </authorList>
    </citation>
    <scope>NUCLEOTIDE SEQUENCE</scope>
</reference>
<name>A0A8X6TAS5_NEPPI</name>
<dbReference type="GO" id="GO:0010212">
    <property type="term" value="P:response to ionizing radiation"/>
    <property type="evidence" value="ECO:0007669"/>
    <property type="project" value="InterPro"/>
</dbReference>
<dbReference type="InterPro" id="IPR026153">
    <property type="entry name" value="Treslin"/>
</dbReference>
<gene>
    <name evidence="4" type="primary">AVEN_83149_1</name>
    <name evidence="4" type="ORF">NPIL_116131</name>
</gene>
<dbReference type="Proteomes" id="UP000887013">
    <property type="component" value="Unassembled WGS sequence"/>
</dbReference>
<evidence type="ECO:0000256" key="1">
    <source>
        <dbReference type="SAM" id="MobiDB-lite"/>
    </source>
</evidence>
<feature type="compositionally biased region" description="Basic and acidic residues" evidence="1">
    <location>
        <begin position="857"/>
        <end position="871"/>
    </location>
</feature>
<evidence type="ECO:0000313" key="4">
    <source>
        <dbReference type="EMBL" id="GFS94048.1"/>
    </source>
</evidence>
<dbReference type="GO" id="GO:0005634">
    <property type="term" value="C:nucleus"/>
    <property type="evidence" value="ECO:0007669"/>
    <property type="project" value="InterPro"/>
</dbReference>
<proteinExistence type="predicted"/>
<dbReference type="Pfam" id="PF21855">
    <property type="entry name" value="Treslin_STD"/>
    <property type="match status" value="1"/>
</dbReference>
<dbReference type="OrthoDB" id="5812172at2759"/>
<evidence type="ECO:0000313" key="5">
    <source>
        <dbReference type="Proteomes" id="UP000887013"/>
    </source>
</evidence>
<dbReference type="GO" id="GO:0033314">
    <property type="term" value="P:mitotic DNA replication checkpoint signaling"/>
    <property type="evidence" value="ECO:0007669"/>
    <property type="project" value="InterPro"/>
</dbReference>
<organism evidence="4 5">
    <name type="scientific">Nephila pilipes</name>
    <name type="common">Giant wood spider</name>
    <name type="synonym">Nephila maculata</name>
    <dbReference type="NCBI Taxonomy" id="299642"/>
    <lineage>
        <taxon>Eukaryota</taxon>
        <taxon>Metazoa</taxon>
        <taxon>Ecdysozoa</taxon>
        <taxon>Arthropoda</taxon>
        <taxon>Chelicerata</taxon>
        <taxon>Arachnida</taxon>
        <taxon>Araneae</taxon>
        <taxon>Araneomorphae</taxon>
        <taxon>Entelegynae</taxon>
        <taxon>Araneoidea</taxon>
        <taxon>Nephilidae</taxon>
        <taxon>Nephila</taxon>
    </lineage>
</organism>
<dbReference type="PANTHER" id="PTHR21556">
    <property type="entry name" value="TRESLIN"/>
    <property type="match status" value="1"/>
</dbReference>
<evidence type="ECO:0000259" key="2">
    <source>
        <dbReference type="Pfam" id="PF21854"/>
    </source>
</evidence>
<dbReference type="GO" id="GO:0007095">
    <property type="term" value="P:mitotic G2 DNA damage checkpoint signaling"/>
    <property type="evidence" value="ECO:0007669"/>
    <property type="project" value="TreeGrafter"/>
</dbReference>
<dbReference type="GO" id="GO:0003682">
    <property type="term" value="F:chromatin binding"/>
    <property type="evidence" value="ECO:0007669"/>
    <property type="project" value="TreeGrafter"/>
</dbReference>
<dbReference type="Pfam" id="PF21854">
    <property type="entry name" value="Treslin_N"/>
    <property type="match status" value="1"/>
</dbReference>